<evidence type="ECO:0000313" key="6">
    <source>
        <dbReference type="EMBL" id="JAS26883.1"/>
    </source>
</evidence>
<protein>
    <recommendedName>
        <fullName evidence="5">CHHC U11-48K-type domain-containing protein</fullName>
    </recommendedName>
</protein>
<feature type="region of interest" description="Disordered" evidence="4">
    <location>
        <begin position="302"/>
        <end position="417"/>
    </location>
</feature>
<feature type="compositionally biased region" description="Basic and acidic residues" evidence="4">
    <location>
        <begin position="228"/>
        <end position="238"/>
    </location>
</feature>
<feature type="non-terminal residue" evidence="6">
    <location>
        <position position="417"/>
    </location>
</feature>
<keyword evidence="1" id="KW-0479">Metal-binding</keyword>
<feature type="compositionally biased region" description="Basic residues" evidence="4">
    <location>
        <begin position="358"/>
        <end position="380"/>
    </location>
</feature>
<feature type="compositionally biased region" description="Basic residues" evidence="4">
    <location>
        <begin position="399"/>
        <end position="408"/>
    </location>
</feature>
<sequence length="417" mass="50073">MDTKILSINSRLSYVSNLNDFISTTKTRVNSFLDILGWKEELTIKNETLSYCDFDPTHRVPEQRLGAHHKVCPSRPDFEDDDKSIDTRGLEEKKSGVPSDNLTLTEFLLPFNTGNEQSTQPKTLQEILQAERDAKRRRIKYRASKVHTKNKSQTEILRGVITSQMQAYEDWMKHEKGILDEDELENTEKIAPTSENQNEINEKTWLDWNFRGNPHSRWKDILEREKRRKQIDEDSNDKNHKKCISGEVSKNMRELEHGKRINKEYSDKTNLYDRNGYRNDRSDDRFVKGKIVEHDSYRKKDYNDYKKEKRENYERHSKRQRDERSRSHERHRYKNKKHKKEVEYDIEQSERYKDKAYSGRHTKHRNRSSSREKHRRRRSRSSSESRSRKSGDGGFERTKHNKRKRLKYSKREKSDVS</sequence>
<evidence type="ECO:0000259" key="5">
    <source>
        <dbReference type="PROSITE" id="PS51800"/>
    </source>
</evidence>
<dbReference type="PROSITE" id="PS51800">
    <property type="entry name" value="ZF_CHHC_U11_48K"/>
    <property type="match status" value="1"/>
</dbReference>
<dbReference type="GO" id="GO:0008270">
    <property type="term" value="F:zinc ion binding"/>
    <property type="evidence" value="ECO:0007669"/>
    <property type="project" value="UniProtKB-KW"/>
</dbReference>
<keyword evidence="2" id="KW-0863">Zinc-finger</keyword>
<name>A0A1B6DMI0_9HEMI</name>
<organism evidence="6">
    <name type="scientific">Clastoptera arizonana</name>
    <name type="common">Arizona spittle bug</name>
    <dbReference type="NCBI Taxonomy" id="38151"/>
    <lineage>
        <taxon>Eukaryota</taxon>
        <taxon>Metazoa</taxon>
        <taxon>Ecdysozoa</taxon>
        <taxon>Arthropoda</taxon>
        <taxon>Hexapoda</taxon>
        <taxon>Insecta</taxon>
        <taxon>Pterygota</taxon>
        <taxon>Neoptera</taxon>
        <taxon>Paraneoptera</taxon>
        <taxon>Hemiptera</taxon>
        <taxon>Auchenorrhyncha</taxon>
        <taxon>Cercopoidea</taxon>
        <taxon>Clastopteridae</taxon>
        <taxon>Clastoptera</taxon>
    </lineage>
</organism>
<dbReference type="EMBL" id="GEDC01010415">
    <property type="protein sequence ID" value="JAS26883.1"/>
    <property type="molecule type" value="Transcribed_RNA"/>
</dbReference>
<feature type="compositionally biased region" description="Basic and acidic residues" evidence="4">
    <location>
        <begin position="381"/>
        <end position="398"/>
    </location>
</feature>
<feature type="compositionally biased region" description="Basic and acidic residues" evidence="4">
    <location>
        <begin position="250"/>
        <end position="262"/>
    </location>
</feature>
<keyword evidence="3" id="KW-0862">Zinc</keyword>
<feature type="compositionally biased region" description="Basic residues" evidence="4">
    <location>
        <begin position="327"/>
        <end position="339"/>
    </location>
</feature>
<dbReference type="InterPro" id="IPR022776">
    <property type="entry name" value="TRM13/UPF0224_CHHC_Znf_dom"/>
</dbReference>
<accession>A0A1B6DMI0</accession>
<reference evidence="6" key="1">
    <citation type="submission" date="2015-12" db="EMBL/GenBank/DDBJ databases">
        <title>De novo transcriptome assembly of four potential Pierce s Disease insect vectors from Arizona vineyards.</title>
        <authorList>
            <person name="Tassone E.E."/>
        </authorList>
    </citation>
    <scope>NUCLEOTIDE SEQUENCE</scope>
</reference>
<evidence type="ECO:0000256" key="4">
    <source>
        <dbReference type="SAM" id="MobiDB-lite"/>
    </source>
</evidence>
<feature type="domain" description="CHHC U11-48K-type" evidence="5">
    <location>
        <begin position="49"/>
        <end position="76"/>
    </location>
</feature>
<dbReference type="AlphaFoldDB" id="A0A1B6DMI0"/>
<evidence type="ECO:0000256" key="3">
    <source>
        <dbReference type="ARBA" id="ARBA00022833"/>
    </source>
</evidence>
<proteinExistence type="predicted"/>
<feature type="compositionally biased region" description="Basic and acidic residues" evidence="4">
    <location>
        <begin position="340"/>
        <end position="357"/>
    </location>
</feature>
<evidence type="ECO:0000256" key="2">
    <source>
        <dbReference type="ARBA" id="ARBA00022771"/>
    </source>
</evidence>
<feature type="compositionally biased region" description="Basic and acidic residues" evidence="4">
    <location>
        <begin position="302"/>
        <end position="326"/>
    </location>
</feature>
<feature type="region of interest" description="Disordered" evidence="4">
    <location>
        <begin position="228"/>
        <end position="262"/>
    </location>
</feature>
<dbReference type="Pfam" id="PF05253">
    <property type="entry name" value="zf-U11-48K"/>
    <property type="match status" value="1"/>
</dbReference>
<evidence type="ECO:0000256" key="1">
    <source>
        <dbReference type="ARBA" id="ARBA00022723"/>
    </source>
</evidence>
<gene>
    <name evidence="6" type="ORF">g.7672</name>
</gene>